<keyword evidence="5" id="KW-1185">Reference proteome</keyword>
<dbReference type="Gene3D" id="1.20.5.110">
    <property type="match status" value="2"/>
</dbReference>
<evidence type="ECO:0000256" key="2">
    <source>
        <dbReference type="SAM" id="MobiDB-lite"/>
    </source>
</evidence>
<name>A0ABR4IS60_9EURO</name>
<proteinExistence type="inferred from homology"/>
<feature type="compositionally biased region" description="Basic and acidic residues" evidence="2">
    <location>
        <begin position="350"/>
        <end position="368"/>
    </location>
</feature>
<evidence type="ECO:0000259" key="3">
    <source>
        <dbReference type="PROSITE" id="PS50192"/>
    </source>
</evidence>
<organism evidence="4 5">
    <name type="scientific">Aspergillus cavernicola</name>
    <dbReference type="NCBI Taxonomy" id="176166"/>
    <lineage>
        <taxon>Eukaryota</taxon>
        <taxon>Fungi</taxon>
        <taxon>Dikarya</taxon>
        <taxon>Ascomycota</taxon>
        <taxon>Pezizomycotina</taxon>
        <taxon>Eurotiomycetes</taxon>
        <taxon>Eurotiomycetidae</taxon>
        <taxon>Eurotiales</taxon>
        <taxon>Aspergillaceae</taxon>
        <taxon>Aspergillus</taxon>
        <taxon>Aspergillus subgen. Nidulantes</taxon>
    </lineage>
</organism>
<feature type="region of interest" description="Disordered" evidence="2">
    <location>
        <begin position="347"/>
        <end position="373"/>
    </location>
</feature>
<dbReference type="PANTHER" id="PTHR19305:SF9">
    <property type="entry name" value="SYNAPTOSOMAL-ASSOCIATED PROTEIN 29"/>
    <property type="match status" value="1"/>
</dbReference>
<protein>
    <recommendedName>
        <fullName evidence="3">t-SNARE coiled-coil homology domain-containing protein</fullName>
    </recommendedName>
</protein>
<gene>
    <name evidence="4" type="ORF">BDW59DRAFT_158503</name>
</gene>
<feature type="domain" description="T-SNARE coiled-coil homology" evidence="3">
    <location>
        <begin position="420"/>
        <end position="482"/>
    </location>
</feature>
<dbReference type="Proteomes" id="UP001610335">
    <property type="component" value="Unassembled WGS sequence"/>
</dbReference>
<sequence length="483" mass="53001">MDEKDREKVEWTKLTFAEASLRGLEGSSHPTSYFWNPLTCSQSHQTQQDNISSVITMKRFGLKKSSDDGDDDSPNRLALFGSRSKNKSPAPSSNPYAKPIPADPYTKAKVNAGISAPPPNVQVPNNQPSNGIPGDNKHQIPGDNKYQGYAPNAYGNQGGYGANRYGGSAGAAPASRYGPGGYGGLGGSDSHDSSAGDDSRAALFGGAKDRAQTQQTAVPAPPPYSEQQPGGYGGVNNTYSSATYQERHLTAEEEEEQEIQAVKQDIRFIKQGDVSSTRNALRIAAQAEETSRETLARLGAQGEMVHDAERHLDVAGVEGRIADEKARELKTLNKSMFAVHVSNPFTSASRRRDRDDRVMSTHRQERDAQAGTRNEAFKTNQRMEHTFREIERDSAKLGKPKKASVTERAKYQFEADSEDEGMEDEIDQNLNLMAGATGRLNLVAKATGRELDEQNRHLERIMNKSENVDDQLAMNRARLDRIR</sequence>
<reference evidence="4 5" key="1">
    <citation type="submission" date="2024-07" db="EMBL/GenBank/DDBJ databases">
        <title>Section-level genome sequencing and comparative genomics of Aspergillus sections Usti and Cavernicolus.</title>
        <authorList>
            <consortium name="Lawrence Berkeley National Laboratory"/>
            <person name="Nybo J.L."/>
            <person name="Vesth T.C."/>
            <person name="Theobald S."/>
            <person name="Frisvad J.C."/>
            <person name="Larsen T.O."/>
            <person name="Kjaerboelling I."/>
            <person name="Rothschild-Mancinelli K."/>
            <person name="Lyhne E.K."/>
            <person name="Kogle M.E."/>
            <person name="Barry K."/>
            <person name="Clum A."/>
            <person name="Na H."/>
            <person name="Ledsgaard L."/>
            <person name="Lin J."/>
            <person name="Lipzen A."/>
            <person name="Kuo A."/>
            <person name="Riley R."/>
            <person name="Mondo S."/>
            <person name="LaButti K."/>
            <person name="Haridas S."/>
            <person name="Pangalinan J."/>
            <person name="Salamov A.A."/>
            <person name="Simmons B.A."/>
            <person name="Magnuson J.K."/>
            <person name="Chen J."/>
            <person name="Drula E."/>
            <person name="Henrissat B."/>
            <person name="Wiebenga A."/>
            <person name="Lubbers R.J."/>
            <person name="Gomes A.C."/>
            <person name="Makela M.R."/>
            <person name="Stajich J."/>
            <person name="Grigoriev I.V."/>
            <person name="Mortensen U.H."/>
            <person name="De vries R.P."/>
            <person name="Baker S.E."/>
            <person name="Andersen M.R."/>
        </authorList>
    </citation>
    <scope>NUCLEOTIDE SEQUENCE [LARGE SCALE GENOMIC DNA]</scope>
    <source>
        <strain evidence="4 5">CBS 600.67</strain>
    </source>
</reference>
<comment type="similarity">
    <text evidence="1">Belongs to the SNAP-25 family.</text>
</comment>
<comment type="caution">
    <text evidence="4">The sequence shown here is derived from an EMBL/GenBank/DDBJ whole genome shotgun (WGS) entry which is preliminary data.</text>
</comment>
<evidence type="ECO:0000313" key="5">
    <source>
        <dbReference type="Proteomes" id="UP001610335"/>
    </source>
</evidence>
<evidence type="ECO:0000313" key="4">
    <source>
        <dbReference type="EMBL" id="KAL2830600.1"/>
    </source>
</evidence>
<dbReference type="CDD" id="cd15857">
    <property type="entry name" value="SNARE_SEC9C"/>
    <property type="match status" value="1"/>
</dbReference>
<feature type="compositionally biased region" description="Polar residues" evidence="2">
    <location>
        <begin position="235"/>
        <end position="244"/>
    </location>
</feature>
<accession>A0ABR4IS60</accession>
<dbReference type="CDD" id="cd15886">
    <property type="entry name" value="SNARE_SEC9N"/>
    <property type="match status" value="1"/>
</dbReference>
<feature type="compositionally biased region" description="Gly residues" evidence="2">
    <location>
        <begin position="178"/>
        <end position="187"/>
    </location>
</feature>
<dbReference type="EMBL" id="JBFXLS010000012">
    <property type="protein sequence ID" value="KAL2830600.1"/>
    <property type="molecule type" value="Genomic_DNA"/>
</dbReference>
<feature type="compositionally biased region" description="Low complexity" evidence="2">
    <location>
        <begin position="87"/>
        <end position="99"/>
    </location>
</feature>
<feature type="region of interest" description="Disordered" evidence="2">
    <location>
        <begin position="62"/>
        <end position="257"/>
    </location>
</feature>
<dbReference type="InterPro" id="IPR000727">
    <property type="entry name" value="T_SNARE_dom"/>
</dbReference>
<dbReference type="PANTHER" id="PTHR19305">
    <property type="entry name" value="SYNAPTOSOMAL ASSOCIATED PROTEIN"/>
    <property type="match status" value="1"/>
</dbReference>
<evidence type="ECO:0000256" key="1">
    <source>
        <dbReference type="ARBA" id="ARBA00009480"/>
    </source>
</evidence>
<feature type="compositionally biased region" description="Basic and acidic residues" evidence="2">
    <location>
        <begin position="189"/>
        <end position="200"/>
    </location>
</feature>
<dbReference type="SUPFAM" id="SSF58038">
    <property type="entry name" value="SNARE fusion complex"/>
    <property type="match status" value="2"/>
</dbReference>
<dbReference type="SMART" id="SM00397">
    <property type="entry name" value="t_SNARE"/>
    <property type="match status" value="2"/>
</dbReference>
<dbReference type="PROSITE" id="PS50192">
    <property type="entry name" value="T_SNARE"/>
    <property type="match status" value="1"/>
</dbReference>
<feature type="compositionally biased region" description="Low complexity" evidence="2">
    <location>
        <begin position="162"/>
        <end position="177"/>
    </location>
</feature>